<protein>
    <submittedName>
        <fullName evidence="1">Uncharacterized protein</fullName>
    </submittedName>
</protein>
<keyword evidence="2" id="KW-1185">Reference proteome</keyword>
<evidence type="ECO:0000313" key="1">
    <source>
        <dbReference type="EMBL" id="WFD10879.1"/>
    </source>
</evidence>
<sequence length="106" mass="12524">MEICITVILKEVRGFDRTFQLMYQPNPIWTQNEEALQEDNTHIGFNMEGRFKELLSHCKRLGYQLAEAKECVVAYREEIEAYCYSGIEGLLKDIKENGYMFKIVKY</sequence>
<reference evidence="1 2" key="1">
    <citation type="submission" date="2023-03" db="EMBL/GenBank/DDBJ databases">
        <title>Complete genome sequence of Tepidibacter sp. SWIR-1, isolated from a deep-sea hydrothermal vent.</title>
        <authorList>
            <person name="Li X."/>
        </authorList>
    </citation>
    <scope>NUCLEOTIDE SEQUENCE [LARGE SCALE GENOMIC DNA]</scope>
    <source>
        <strain evidence="1 2">SWIR-1</strain>
    </source>
</reference>
<accession>A0ABY8EH16</accession>
<proteinExistence type="predicted"/>
<organism evidence="1 2">
    <name type="scientific">Tepidibacter hydrothermalis</name>
    <dbReference type="NCBI Taxonomy" id="3036126"/>
    <lineage>
        <taxon>Bacteria</taxon>
        <taxon>Bacillati</taxon>
        <taxon>Bacillota</taxon>
        <taxon>Clostridia</taxon>
        <taxon>Peptostreptococcales</taxon>
        <taxon>Peptostreptococcaceae</taxon>
        <taxon>Tepidibacter</taxon>
    </lineage>
</organism>
<dbReference type="EMBL" id="CP120733">
    <property type="protein sequence ID" value="WFD10879.1"/>
    <property type="molecule type" value="Genomic_DNA"/>
</dbReference>
<dbReference type="Proteomes" id="UP001222800">
    <property type="component" value="Chromosome"/>
</dbReference>
<gene>
    <name evidence="1" type="ORF">P4S50_02050</name>
</gene>
<name>A0ABY8EH16_9FIRM</name>
<dbReference type="RefSeq" id="WP_277732844.1">
    <property type="nucleotide sequence ID" value="NZ_CP120733.1"/>
</dbReference>
<evidence type="ECO:0000313" key="2">
    <source>
        <dbReference type="Proteomes" id="UP001222800"/>
    </source>
</evidence>